<keyword evidence="4 8" id="KW-1003">Cell membrane</keyword>
<dbReference type="PRINTS" id="PR00175">
    <property type="entry name" value="NAALASMPORT"/>
</dbReference>
<dbReference type="Gene3D" id="1.20.1740.10">
    <property type="entry name" value="Amino acid/polyamine transporter I"/>
    <property type="match status" value="1"/>
</dbReference>
<comment type="similarity">
    <text evidence="2 8">Belongs to the alanine or glycine:cation symporter (AGCS) (TC 2.A.25) family.</text>
</comment>
<protein>
    <submittedName>
        <fullName evidence="9">Na(+)-linked D-alanine glycine permease</fullName>
    </submittedName>
</protein>
<feature type="transmembrane region" description="Helical" evidence="8">
    <location>
        <begin position="373"/>
        <end position="393"/>
    </location>
</feature>
<dbReference type="EMBL" id="AP014548">
    <property type="protein sequence ID" value="BAO55474.1"/>
    <property type="molecule type" value="Genomic_DNA"/>
</dbReference>
<organism evidence="9 10">
    <name type="scientific">Nonlabens marinus S1-08</name>
    <dbReference type="NCBI Taxonomy" id="1454201"/>
    <lineage>
        <taxon>Bacteria</taxon>
        <taxon>Pseudomonadati</taxon>
        <taxon>Bacteroidota</taxon>
        <taxon>Flavobacteriia</taxon>
        <taxon>Flavobacteriales</taxon>
        <taxon>Flavobacteriaceae</taxon>
        <taxon>Nonlabens</taxon>
    </lineage>
</organism>
<gene>
    <name evidence="9" type="ORF">NMS_1465</name>
</gene>
<keyword evidence="5 8" id="KW-0812">Transmembrane</keyword>
<reference evidence="9 10" key="1">
    <citation type="journal article" date="2014" name="Proc. Natl. Acad. Sci. U.S.A.">
        <title>Functional characterization of flavobacteria rhodopsins reveals a unique class of light-driven chloride pump in bacteria.</title>
        <authorList>
            <person name="Yoshizawa S."/>
            <person name="Kumagai Y."/>
            <person name="Kim H."/>
            <person name="Ogura Y."/>
            <person name="Hayashi T."/>
            <person name="Iwasaki W."/>
            <person name="DeLong E.F."/>
            <person name="Kogure K."/>
        </authorList>
    </citation>
    <scope>NUCLEOTIDE SEQUENCE [LARGE SCALE GENOMIC DNA]</scope>
    <source>
        <strain evidence="9 10">S1-08</strain>
    </source>
</reference>
<dbReference type="STRING" id="1454201.NMS_1465"/>
<dbReference type="HOGENOM" id="CLU_024867_1_1_10"/>
<feature type="transmembrane region" description="Helical" evidence="8">
    <location>
        <begin position="146"/>
        <end position="164"/>
    </location>
</feature>
<feature type="transmembrane region" description="Helical" evidence="8">
    <location>
        <begin position="541"/>
        <end position="564"/>
    </location>
</feature>
<accession>W8VQ62</accession>
<sequence length="647" mass="69548">MALMLTTTVFAQEQKEEKGIDEKIDDAFGWATGDYVAGVFYQIPFGSVEDEMTIELDVLDELSPDPLNPRAPREYNAPDGVRYSLVQDTLQVNRISLSGDQTAEELVLKTDNPNIIIDGGTLKIAAADIAPGDSVDLVASAPFTKVYWVLFPLILGALFFTIYFKFINFSGIWRAIQVVRGKYEDIEKHGAEMLYGEDGIANGVDINKVDSLEDHIDEVSNEIKIDGDIKDTIRDESTDGEVSHFQALTAALSATVGLGNIAGVAIAVSVGGAGATFWMIVAGFLGMASKFVECTLGVKYRDVGPDGTIYGGPMYYLTKGLRSMGLAGLGKVLAVLFAIMCIGGSFGGGNMFQANQAAQMVENITGGADSFMFGYRWVFGLLMAIFVGIVIIGGIKSIAKVTDKIVPFMVVIYVGASIWVIFANYDLIGFAFNEIIDGAFSPEGVAGGAIGVLVQGFRRAAFSNEAGVGSASIAHSAVRTKYPASEGLVALLEPFIDTVVVCTMTAIVLIITGNVDPANAGLADADAILLTSDAFGSVISWFPYVLTLAVVMFAFSTMISWSYYGYQAWAYLFGRTNRTEYTYKILFCIFVVVGSAASLGNVIGFSDAMIFSMMVPNMIGIVLLAPKVKKEMTRYMKAIRLKREAVS</sequence>
<evidence type="ECO:0000256" key="7">
    <source>
        <dbReference type="ARBA" id="ARBA00023136"/>
    </source>
</evidence>
<dbReference type="KEGG" id="nmf:NMS_1465"/>
<proteinExistence type="inferred from homology"/>
<name>W8VQ62_9FLAO</name>
<evidence type="ECO:0000313" key="10">
    <source>
        <dbReference type="Proteomes" id="UP000031760"/>
    </source>
</evidence>
<keyword evidence="10" id="KW-1185">Reference proteome</keyword>
<dbReference type="PANTHER" id="PTHR30330">
    <property type="entry name" value="AGSS FAMILY TRANSPORTER, SODIUM-ALANINE"/>
    <property type="match status" value="1"/>
</dbReference>
<keyword evidence="8" id="KW-0769">Symport</keyword>
<keyword evidence="7 8" id="KW-0472">Membrane</keyword>
<evidence type="ECO:0000313" key="9">
    <source>
        <dbReference type="EMBL" id="BAO55474.1"/>
    </source>
</evidence>
<dbReference type="GO" id="GO:0005886">
    <property type="term" value="C:plasma membrane"/>
    <property type="evidence" value="ECO:0007669"/>
    <property type="project" value="UniProtKB-SubCell"/>
</dbReference>
<dbReference type="InterPro" id="IPR001463">
    <property type="entry name" value="Na/Ala_symport"/>
</dbReference>
<dbReference type="NCBIfam" id="TIGR00835">
    <property type="entry name" value="agcS"/>
    <property type="match status" value="1"/>
</dbReference>
<evidence type="ECO:0000256" key="1">
    <source>
        <dbReference type="ARBA" id="ARBA00004651"/>
    </source>
</evidence>
<evidence type="ECO:0000256" key="4">
    <source>
        <dbReference type="ARBA" id="ARBA00022475"/>
    </source>
</evidence>
<evidence type="ECO:0000256" key="6">
    <source>
        <dbReference type="ARBA" id="ARBA00022989"/>
    </source>
</evidence>
<evidence type="ECO:0000256" key="8">
    <source>
        <dbReference type="RuleBase" id="RU363064"/>
    </source>
</evidence>
<dbReference type="OrthoDB" id="9804874at2"/>
<feature type="transmembrane region" description="Helical" evidence="8">
    <location>
        <begin position="585"/>
        <end position="603"/>
    </location>
</feature>
<evidence type="ECO:0000256" key="3">
    <source>
        <dbReference type="ARBA" id="ARBA00022448"/>
    </source>
</evidence>
<feature type="transmembrane region" description="Helical" evidence="8">
    <location>
        <begin position="609"/>
        <end position="626"/>
    </location>
</feature>
<dbReference type="PANTHER" id="PTHR30330:SF3">
    <property type="entry name" value="TRANSCRIPTIONAL REGULATOR, LRP FAMILY"/>
    <property type="match status" value="1"/>
</dbReference>
<evidence type="ECO:0000256" key="5">
    <source>
        <dbReference type="ARBA" id="ARBA00022692"/>
    </source>
</evidence>
<dbReference type="GO" id="GO:0005283">
    <property type="term" value="F:amino acid:sodium symporter activity"/>
    <property type="evidence" value="ECO:0007669"/>
    <property type="project" value="InterPro"/>
</dbReference>
<feature type="transmembrane region" description="Helical" evidence="8">
    <location>
        <begin position="332"/>
        <end position="353"/>
    </location>
</feature>
<dbReference type="AlphaFoldDB" id="W8VQ62"/>
<evidence type="ECO:0000256" key="2">
    <source>
        <dbReference type="ARBA" id="ARBA00009261"/>
    </source>
</evidence>
<keyword evidence="3 8" id="KW-0813">Transport</keyword>
<comment type="caution">
    <text evidence="8">Lacks conserved residue(s) required for the propagation of feature annotation.</text>
</comment>
<dbReference type="Pfam" id="PF01235">
    <property type="entry name" value="Na_Ala_symp"/>
    <property type="match status" value="1"/>
</dbReference>
<dbReference type="Proteomes" id="UP000031760">
    <property type="component" value="Chromosome"/>
</dbReference>
<feature type="transmembrane region" description="Helical" evidence="8">
    <location>
        <begin position="405"/>
        <end position="425"/>
    </location>
</feature>
<keyword evidence="6 8" id="KW-1133">Transmembrane helix</keyword>
<comment type="subcellular location">
    <subcellularLocation>
        <location evidence="1 8">Cell membrane</location>
        <topology evidence="1 8">Multi-pass membrane protein</topology>
    </subcellularLocation>
</comment>